<dbReference type="Pfam" id="PF03372">
    <property type="entry name" value="Exo_endo_phos"/>
    <property type="match status" value="1"/>
</dbReference>
<dbReference type="InterPro" id="IPR036691">
    <property type="entry name" value="Endo/exonu/phosph_ase_sf"/>
</dbReference>
<dbReference type="PANTHER" id="PTHR43250">
    <property type="entry name" value="EXODEOXYRIBONUCLEASE III"/>
    <property type="match status" value="1"/>
</dbReference>
<comment type="caution">
    <text evidence="7">The sequence shown here is derived from an EMBL/GenBank/DDBJ whole genome shotgun (WGS) entry which is preliminary data.</text>
</comment>
<dbReference type="RefSeq" id="WP_085050746.1">
    <property type="nucleotide sequence ID" value="NZ_LNQR01000005.1"/>
</dbReference>
<dbReference type="NCBIfam" id="TIGR00633">
    <property type="entry name" value="xth"/>
    <property type="match status" value="1"/>
</dbReference>
<sequence length="285" mass="31958">MKICSFNVNSIRARLGLLLDWLSHRGDDIDVLCLQELKTVDEGFPINEFQALGYHCELYGQKAFNGVAICSRLPVVSVSKGFGSDTEWDKQRRIMQVRLGGSADGITVVNVYAPHGGERGSEKYNYKLQWYEQFKSYLSTIAHDTNNTAFVVGDFNVARYDSDVYDPAALKDTIATMPEERRAFETIIECGFTDIYSHCHPGKSHYTWWAYGAAIWKDQGMRIDYALATAQALAITKDIGVDLWPRRKKTPTPSDHAPLIVETDGSRLNANSHSKDLIGSFMPSS</sequence>
<dbReference type="PANTHER" id="PTHR43250:SF2">
    <property type="entry name" value="EXODEOXYRIBONUCLEASE III"/>
    <property type="match status" value="1"/>
</dbReference>
<comment type="similarity">
    <text evidence="2">Belongs to the DNA repair enzymes AP/ExoA family.</text>
</comment>
<dbReference type="EC" id="3.1.11.2" evidence="7"/>
<dbReference type="InterPro" id="IPR004808">
    <property type="entry name" value="AP_endonuc_1"/>
</dbReference>
<reference evidence="7 8" key="1">
    <citation type="submission" date="2015-11" db="EMBL/GenBank/DDBJ databases">
        <authorList>
            <person name="Lin W."/>
        </authorList>
    </citation>
    <scope>NUCLEOTIDE SEQUENCE [LARGE SCALE GENOMIC DNA]</scope>
    <source>
        <strain evidence="7 8">HCH-1</strain>
    </source>
</reference>
<dbReference type="InterPro" id="IPR037493">
    <property type="entry name" value="ExoIII-like"/>
</dbReference>
<evidence type="ECO:0000256" key="4">
    <source>
        <dbReference type="ARBA" id="ARBA00022801"/>
    </source>
</evidence>
<organism evidence="7 8">
    <name type="scientific">Candidatus Magnetominusculus xianensis</name>
    <dbReference type="NCBI Taxonomy" id="1748249"/>
    <lineage>
        <taxon>Bacteria</taxon>
        <taxon>Pseudomonadati</taxon>
        <taxon>Nitrospirota</taxon>
        <taxon>Nitrospiria</taxon>
        <taxon>Nitrospirales</taxon>
        <taxon>Nitrospiraceae</taxon>
        <taxon>Candidatus Magnetominusculus</taxon>
    </lineage>
</organism>
<evidence type="ECO:0000256" key="1">
    <source>
        <dbReference type="ARBA" id="ARBA00001946"/>
    </source>
</evidence>
<keyword evidence="3" id="KW-0479">Metal-binding</keyword>
<evidence type="ECO:0000259" key="6">
    <source>
        <dbReference type="Pfam" id="PF03372"/>
    </source>
</evidence>
<feature type="domain" description="Endonuclease/exonuclease/phosphatase" evidence="6">
    <location>
        <begin position="4"/>
        <end position="256"/>
    </location>
</feature>
<dbReference type="Proteomes" id="UP000060487">
    <property type="component" value="Unassembled WGS sequence"/>
</dbReference>
<evidence type="ECO:0000313" key="8">
    <source>
        <dbReference type="Proteomes" id="UP000060487"/>
    </source>
</evidence>
<accession>A0ABR5SKH5</accession>
<evidence type="ECO:0000256" key="3">
    <source>
        <dbReference type="ARBA" id="ARBA00022723"/>
    </source>
</evidence>
<proteinExistence type="inferred from homology"/>
<comment type="cofactor">
    <cofactor evidence="1">
        <name>Mg(2+)</name>
        <dbReference type="ChEBI" id="CHEBI:18420"/>
    </cofactor>
</comment>
<keyword evidence="8" id="KW-1185">Reference proteome</keyword>
<evidence type="ECO:0000256" key="5">
    <source>
        <dbReference type="ARBA" id="ARBA00022842"/>
    </source>
</evidence>
<dbReference type="InterPro" id="IPR005135">
    <property type="entry name" value="Endo/exonuclease/phosphatase"/>
</dbReference>
<dbReference type="PROSITE" id="PS51435">
    <property type="entry name" value="AP_NUCLEASE_F1_4"/>
    <property type="match status" value="1"/>
</dbReference>
<keyword evidence="4 7" id="KW-0378">Hydrolase</keyword>
<dbReference type="SUPFAM" id="SSF56219">
    <property type="entry name" value="DNase I-like"/>
    <property type="match status" value="1"/>
</dbReference>
<keyword evidence="5" id="KW-0460">Magnesium</keyword>
<protein>
    <submittedName>
        <fullName evidence="7">Exodeoxyribonuclease III</fullName>
        <ecNumber evidence="7">3.1.11.2</ecNumber>
    </submittedName>
</protein>
<dbReference type="EMBL" id="LNQR01000005">
    <property type="protein sequence ID" value="KWT94482.1"/>
    <property type="molecule type" value="Genomic_DNA"/>
</dbReference>
<dbReference type="CDD" id="cd09086">
    <property type="entry name" value="ExoIII-like_AP-endo"/>
    <property type="match status" value="1"/>
</dbReference>
<dbReference type="Gene3D" id="3.60.10.10">
    <property type="entry name" value="Endonuclease/exonuclease/phosphatase"/>
    <property type="match status" value="1"/>
</dbReference>
<dbReference type="NCBIfam" id="TIGR00195">
    <property type="entry name" value="exoDNase_III"/>
    <property type="match status" value="1"/>
</dbReference>
<evidence type="ECO:0000256" key="2">
    <source>
        <dbReference type="ARBA" id="ARBA00007092"/>
    </source>
</evidence>
<evidence type="ECO:0000313" key="7">
    <source>
        <dbReference type="EMBL" id="KWT94482.1"/>
    </source>
</evidence>
<dbReference type="GO" id="GO:0008311">
    <property type="term" value="F:double-stranded DNA 3'-5' DNA exonuclease activity"/>
    <property type="evidence" value="ECO:0007669"/>
    <property type="project" value="UniProtKB-EC"/>
</dbReference>
<name>A0ABR5SKH5_9BACT</name>
<gene>
    <name evidence="7" type="primary">xthA</name>
    <name evidence="7" type="ORF">ASN18_0212</name>
</gene>